<dbReference type="OrthoDB" id="122802at2759"/>
<dbReference type="EMBL" id="NBNE01002420">
    <property type="protein sequence ID" value="OWZ10522.1"/>
    <property type="molecule type" value="Genomic_DNA"/>
</dbReference>
<organism evidence="1 2">
    <name type="scientific">Phytophthora megakarya</name>
    <dbReference type="NCBI Taxonomy" id="4795"/>
    <lineage>
        <taxon>Eukaryota</taxon>
        <taxon>Sar</taxon>
        <taxon>Stramenopiles</taxon>
        <taxon>Oomycota</taxon>
        <taxon>Peronosporomycetes</taxon>
        <taxon>Peronosporales</taxon>
        <taxon>Peronosporaceae</taxon>
        <taxon>Phytophthora</taxon>
    </lineage>
</organism>
<sequence length="108" mass="12997">MKFQDLIAYWEATHRFPVPNGRSHAGVRWKVVLFLFIMAMREGWCDMDLLLDPFFMHFPQRANDVLWYLSIEARRANLVDPMLNRREQITLIEALEECDEADPWRTHF</sequence>
<reference evidence="2" key="1">
    <citation type="submission" date="2017-03" db="EMBL/GenBank/DDBJ databases">
        <title>Phytopthora megakarya and P. palmivora, two closely related causual agents of cacao black pod achieved similar genome size and gene model numbers by different mechanisms.</title>
        <authorList>
            <person name="Ali S."/>
            <person name="Shao J."/>
            <person name="Larry D.J."/>
            <person name="Kronmiller B."/>
            <person name="Shen D."/>
            <person name="Strem M.D."/>
            <person name="Melnick R.L."/>
            <person name="Guiltinan M.J."/>
            <person name="Tyler B.M."/>
            <person name="Meinhardt L.W."/>
            <person name="Bailey B.A."/>
        </authorList>
    </citation>
    <scope>NUCLEOTIDE SEQUENCE [LARGE SCALE GENOMIC DNA]</scope>
    <source>
        <strain evidence="2">zdho120</strain>
    </source>
</reference>
<evidence type="ECO:0000313" key="1">
    <source>
        <dbReference type="EMBL" id="OWZ10522.1"/>
    </source>
</evidence>
<comment type="caution">
    <text evidence="1">The sequence shown here is derived from an EMBL/GenBank/DDBJ whole genome shotgun (WGS) entry which is preliminary data.</text>
</comment>
<name>A0A225VYU7_9STRA</name>
<gene>
    <name evidence="1" type="ORF">PHMEG_00016621</name>
</gene>
<protein>
    <submittedName>
        <fullName evidence="1">Uncharacterized protein</fullName>
    </submittedName>
</protein>
<dbReference type="Proteomes" id="UP000198211">
    <property type="component" value="Unassembled WGS sequence"/>
</dbReference>
<keyword evidence="2" id="KW-1185">Reference proteome</keyword>
<evidence type="ECO:0000313" key="2">
    <source>
        <dbReference type="Proteomes" id="UP000198211"/>
    </source>
</evidence>
<accession>A0A225VYU7</accession>
<dbReference type="AlphaFoldDB" id="A0A225VYU7"/>
<proteinExistence type="predicted"/>